<dbReference type="Proteomes" id="UP001056756">
    <property type="component" value="Chromosome"/>
</dbReference>
<evidence type="ECO:0000256" key="2">
    <source>
        <dbReference type="ARBA" id="ARBA00005940"/>
    </source>
</evidence>
<feature type="binding site" evidence="9">
    <location>
        <position position="117"/>
    </location>
    <ligand>
        <name>Zn(2+)</name>
        <dbReference type="ChEBI" id="CHEBI:29105"/>
    </ligand>
</feature>
<evidence type="ECO:0000256" key="5">
    <source>
        <dbReference type="ARBA" id="ARBA00023295"/>
    </source>
</evidence>
<feature type="binding site" evidence="8">
    <location>
        <position position="113"/>
    </location>
    <ligand>
        <name>substrate</name>
    </ligand>
</feature>
<proteinExistence type="inferred from homology"/>
<evidence type="ECO:0000259" key="11">
    <source>
        <dbReference type="Pfam" id="PF08532"/>
    </source>
</evidence>
<gene>
    <name evidence="12" type="ORF">NAG76_05000</name>
</gene>
<comment type="catalytic activity">
    <reaction evidence="1 6">
        <text>Hydrolysis of terminal non-reducing beta-D-galactose residues in beta-D-galactosides.</text>
        <dbReference type="EC" id="3.2.1.23"/>
    </reaction>
</comment>
<evidence type="ECO:0000313" key="12">
    <source>
        <dbReference type="EMBL" id="URN95603.1"/>
    </source>
</evidence>
<dbReference type="InterPro" id="IPR029062">
    <property type="entry name" value="Class_I_gatase-like"/>
</dbReference>
<dbReference type="InterPro" id="IPR013738">
    <property type="entry name" value="Beta_galactosidase_Trimer"/>
</dbReference>
<dbReference type="GO" id="GO:0009341">
    <property type="term" value="C:beta-galactosidase complex"/>
    <property type="evidence" value="ECO:0007669"/>
    <property type="project" value="InterPro"/>
</dbReference>
<evidence type="ECO:0000259" key="10">
    <source>
        <dbReference type="Pfam" id="PF02449"/>
    </source>
</evidence>
<feature type="binding site" evidence="9">
    <location>
        <position position="157"/>
    </location>
    <ligand>
        <name>Zn(2+)</name>
        <dbReference type="ChEBI" id="CHEBI:29105"/>
    </ligand>
</feature>
<dbReference type="SUPFAM" id="SSF51445">
    <property type="entry name" value="(Trans)glycosidases"/>
    <property type="match status" value="1"/>
</dbReference>
<dbReference type="PIRSF" id="PIRSF001084">
    <property type="entry name" value="B-galactosidase"/>
    <property type="match status" value="1"/>
</dbReference>
<dbReference type="Gene3D" id="2.60.40.1180">
    <property type="entry name" value="Golgi alpha-mannosidase II"/>
    <property type="match status" value="1"/>
</dbReference>
<feature type="domain" description="Beta-galactosidase trimerisation" evidence="11">
    <location>
        <begin position="396"/>
        <end position="609"/>
    </location>
</feature>
<dbReference type="InterPro" id="IPR003476">
    <property type="entry name" value="Glyco_hydro_42"/>
</dbReference>
<feature type="active site" description="Proton donor" evidence="7">
    <location>
        <position position="152"/>
    </location>
</feature>
<keyword evidence="4 6" id="KW-0378">Hydrolase</keyword>
<evidence type="ECO:0000256" key="1">
    <source>
        <dbReference type="ARBA" id="ARBA00001412"/>
    </source>
</evidence>
<dbReference type="GO" id="GO:0004565">
    <property type="term" value="F:beta-galactosidase activity"/>
    <property type="evidence" value="ECO:0007669"/>
    <property type="project" value="UniProtKB-EC"/>
</dbReference>
<organism evidence="12 13">
    <name type="scientific">Candidatus Pristimantibacillus lignocellulolyticus</name>
    <dbReference type="NCBI Taxonomy" id="2994561"/>
    <lineage>
        <taxon>Bacteria</taxon>
        <taxon>Bacillati</taxon>
        <taxon>Bacillota</taxon>
        <taxon>Bacilli</taxon>
        <taxon>Bacillales</taxon>
        <taxon>Paenibacillaceae</taxon>
        <taxon>Candidatus Pristimantibacillus</taxon>
    </lineage>
</organism>
<evidence type="ECO:0000256" key="4">
    <source>
        <dbReference type="ARBA" id="ARBA00022801"/>
    </source>
</evidence>
<feature type="active site" description="Nucleophile" evidence="7">
    <location>
        <position position="307"/>
    </location>
</feature>
<dbReference type="Pfam" id="PF08532">
    <property type="entry name" value="Glyco_hydro_42M"/>
    <property type="match status" value="1"/>
</dbReference>
<keyword evidence="9" id="KW-0862">Zinc</keyword>
<sequence>MQKLFSDKLLHGADYNPEQWLHDPEILARDIEYMKASSSNIMSVGIFSWAKLEPKEGVFDFEWLDSVINNLYNNGINIFLATPSGARPNWLAEKYPEVLRVGANRQRNLFGARHNHCYTSPVYREKITIINQKIAERYAQHPAVKLWHISNEYGGECHCDHCQDAFRDWLKNKYGTIEELNMQWWTTFWSHTYSDWSQVESPAPHGENAIHGMNLDWKRFVSDQTQNFMNHEIAAVKPFNPELPVTANFMYYFNGLNYFKFKNDVDIVSWDSYPLWHKKDDISVGLDTAMMHDIMRSIKKEPFLLMESTPSSTNWQSVSKLKKPGMHLLSSLQAVAHGSNSVQYFQWRKSRGSSEKLHGAVVAHNDRSDARVFKEVAHLGHMLTELSDIAGTNTNAEVAIVYDWENKWAVEDSQGPRNKDMGYIEEVQAHYRAFTKQGISVDFVDMECEINEYKIVVAPMLYMLRAGFEKKMRAFVENGGTLITTYWTGIINENDLMFMGDGPHDLTDVLGLYSEEIDGLYDHELNYGQVNQSLAEGKLQGSYSCTMLCDIVKLQGAEAIMTYKDDFYSGSAVVTRNQFAKGEAYHIGSHFEDAFYDDFYNELAHKLQLETALDVQLPDAVYAASRENETTKYVFIHNFSNQTTPIPTLDARYNFVTRSRADVAQEQWTLAPYEMIIVSIAK</sequence>
<dbReference type="GO" id="GO:0005975">
    <property type="term" value="P:carbohydrate metabolic process"/>
    <property type="evidence" value="ECO:0007669"/>
    <property type="project" value="InterPro"/>
</dbReference>
<protein>
    <recommendedName>
        <fullName evidence="3 6">Beta-galactosidase</fullName>
        <shortName evidence="6">Beta-gal</shortName>
        <ecNumber evidence="3 6">3.2.1.23</ecNumber>
    </recommendedName>
</protein>
<evidence type="ECO:0000256" key="6">
    <source>
        <dbReference type="PIRNR" id="PIRNR001084"/>
    </source>
</evidence>
<dbReference type="CDD" id="cd03143">
    <property type="entry name" value="A4_beta-galactosidase_middle_domain"/>
    <property type="match status" value="1"/>
</dbReference>
<dbReference type="Pfam" id="PF02449">
    <property type="entry name" value="Glyco_hydro_42"/>
    <property type="match status" value="1"/>
</dbReference>
<evidence type="ECO:0000256" key="9">
    <source>
        <dbReference type="PIRSR" id="PIRSR001084-3"/>
    </source>
</evidence>
<dbReference type="PANTHER" id="PTHR36447">
    <property type="entry name" value="BETA-GALACTOSIDASE GANA"/>
    <property type="match status" value="1"/>
</dbReference>
<evidence type="ECO:0000256" key="8">
    <source>
        <dbReference type="PIRSR" id="PIRSR001084-2"/>
    </source>
</evidence>
<dbReference type="Gene3D" id="3.40.50.880">
    <property type="match status" value="1"/>
</dbReference>
<dbReference type="Gene3D" id="3.20.20.80">
    <property type="entry name" value="Glycosidases"/>
    <property type="match status" value="1"/>
</dbReference>
<feature type="binding site" evidence="9">
    <location>
        <position position="162"/>
    </location>
    <ligand>
        <name>Zn(2+)</name>
        <dbReference type="ChEBI" id="CHEBI:29105"/>
    </ligand>
</feature>
<evidence type="ECO:0000256" key="3">
    <source>
        <dbReference type="ARBA" id="ARBA00012756"/>
    </source>
</evidence>
<dbReference type="SUPFAM" id="SSF52317">
    <property type="entry name" value="Class I glutamine amidotransferase-like"/>
    <property type="match status" value="1"/>
</dbReference>
<dbReference type="InterPro" id="IPR013780">
    <property type="entry name" value="Glyco_hydro_b"/>
</dbReference>
<feature type="domain" description="Glycoside hydrolase family 42 N-terminal" evidence="10">
    <location>
        <begin position="14"/>
        <end position="385"/>
    </location>
</feature>
<dbReference type="InterPro" id="IPR013529">
    <property type="entry name" value="Glyco_hydro_42_N"/>
</dbReference>
<dbReference type="AlphaFoldDB" id="A0A9J6ZHF3"/>
<dbReference type="GO" id="GO:0046872">
    <property type="term" value="F:metal ion binding"/>
    <property type="evidence" value="ECO:0007669"/>
    <property type="project" value="UniProtKB-KW"/>
</dbReference>
<dbReference type="KEGG" id="plig:NAG76_05000"/>
<evidence type="ECO:0000256" key="7">
    <source>
        <dbReference type="PIRSR" id="PIRSR001084-1"/>
    </source>
</evidence>
<reference evidence="12" key="1">
    <citation type="submission" date="2022-05" db="EMBL/GenBank/DDBJ databases">
        <title>Novel bacterial taxa in a minimal lignocellulolytic consortium and its capacity to transform plastics disclosed by genome-resolved metagenomics.</title>
        <authorList>
            <person name="Rodriguez C.A.D."/>
            <person name="Diaz-Garcia L."/>
            <person name="Herrera K."/>
            <person name="Tarazona N.A."/>
            <person name="Sproer C."/>
            <person name="Overmann J."/>
            <person name="Jimenez D.J."/>
        </authorList>
    </citation>
    <scope>NUCLEOTIDE SEQUENCE</scope>
    <source>
        <strain evidence="12">MAG5</strain>
    </source>
</reference>
<name>A0A9J6ZHF3_9BACL</name>
<keyword evidence="5 6" id="KW-0326">Glycosidase</keyword>
<feature type="binding site" evidence="8">
    <location>
        <position position="151"/>
    </location>
    <ligand>
        <name>substrate</name>
    </ligand>
</feature>
<dbReference type="PANTHER" id="PTHR36447:SF1">
    <property type="entry name" value="BETA-GALACTOSIDASE GANA"/>
    <property type="match status" value="1"/>
</dbReference>
<feature type="binding site" evidence="9">
    <location>
        <position position="159"/>
    </location>
    <ligand>
        <name>Zn(2+)</name>
        <dbReference type="ChEBI" id="CHEBI:29105"/>
    </ligand>
</feature>
<keyword evidence="9" id="KW-0479">Metal-binding</keyword>
<accession>A0A9J6ZHF3</accession>
<evidence type="ECO:0000313" key="13">
    <source>
        <dbReference type="Proteomes" id="UP001056756"/>
    </source>
</evidence>
<dbReference type="InterPro" id="IPR017853">
    <property type="entry name" value="GH"/>
</dbReference>
<feature type="binding site" evidence="8">
    <location>
        <position position="315"/>
    </location>
    <ligand>
        <name>substrate</name>
    </ligand>
</feature>
<comment type="similarity">
    <text evidence="2 6">Belongs to the glycosyl hydrolase 42 family.</text>
</comment>
<dbReference type="EMBL" id="CP097899">
    <property type="protein sequence ID" value="URN95603.1"/>
    <property type="molecule type" value="Genomic_DNA"/>
</dbReference>
<dbReference type="EC" id="3.2.1.23" evidence="3 6"/>